<reference evidence="2 3" key="1">
    <citation type="submission" date="2021-06" db="EMBL/GenBank/DDBJ databases">
        <authorList>
            <person name="Palmer J.M."/>
        </authorList>
    </citation>
    <scope>NUCLEOTIDE SEQUENCE [LARGE SCALE GENOMIC DNA]</scope>
    <source>
        <strain evidence="2 3">AS_MEX2019</strain>
        <tissue evidence="2">Muscle</tissue>
    </source>
</reference>
<sequence>WTGLRRNLDNPPPKSSPVLSFQTLHLVLPGGSVIFSIGDLRSWFSRHYFPCENKPFKIWAWRCFAKSLVQLALMLFLGTRQDKPEKMRSQDVDELNLNSSSMSSSVGAIAPPSDPLAPPLI</sequence>
<name>A0ABV0Z1T6_9TELE</name>
<feature type="non-terminal residue" evidence="2">
    <location>
        <position position="1"/>
    </location>
</feature>
<feature type="region of interest" description="Disordered" evidence="1">
    <location>
        <begin position="97"/>
        <end position="121"/>
    </location>
</feature>
<comment type="caution">
    <text evidence="2">The sequence shown here is derived from an EMBL/GenBank/DDBJ whole genome shotgun (WGS) entry which is preliminary data.</text>
</comment>
<gene>
    <name evidence="2" type="ORF">AMECASPLE_017133</name>
</gene>
<protein>
    <submittedName>
        <fullName evidence="2">Uncharacterized protein</fullName>
    </submittedName>
</protein>
<proteinExistence type="predicted"/>
<dbReference type="EMBL" id="JAHRIP010048297">
    <property type="protein sequence ID" value="MEQ2299630.1"/>
    <property type="molecule type" value="Genomic_DNA"/>
</dbReference>
<evidence type="ECO:0000313" key="2">
    <source>
        <dbReference type="EMBL" id="MEQ2299630.1"/>
    </source>
</evidence>
<accession>A0ABV0Z1T6</accession>
<organism evidence="2 3">
    <name type="scientific">Ameca splendens</name>
    <dbReference type="NCBI Taxonomy" id="208324"/>
    <lineage>
        <taxon>Eukaryota</taxon>
        <taxon>Metazoa</taxon>
        <taxon>Chordata</taxon>
        <taxon>Craniata</taxon>
        <taxon>Vertebrata</taxon>
        <taxon>Euteleostomi</taxon>
        <taxon>Actinopterygii</taxon>
        <taxon>Neopterygii</taxon>
        <taxon>Teleostei</taxon>
        <taxon>Neoteleostei</taxon>
        <taxon>Acanthomorphata</taxon>
        <taxon>Ovalentaria</taxon>
        <taxon>Atherinomorphae</taxon>
        <taxon>Cyprinodontiformes</taxon>
        <taxon>Goodeidae</taxon>
        <taxon>Ameca</taxon>
    </lineage>
</organism>
<feature type="compositionally biased region" description="Pro residues" evidence="1">
    <location>
        <begin position="112"/>
        <end position="121"/>
    </location>
</feature>
<evidence type="ECO:0000256" key="1">
    <source>
        <dbReference type="SAM" id="MobiDB-lite"/>
    </source>
</evidence>
<evidence type="ECO:0000313" key="3">
    <source>
        <dbReference type="Proteomes" id="UP001469553"/>
    </source>
</evidence>
<keyword evidence="3" id="KW-1185">Reference proteome</keyword>
<dbReference type="Proteomes" id="UP001469553">
    <property type="component" value="Unassembled WGS sequence"/>
</dbReference>